<dbReference type="Pfam" id="PF01213">
    <property type="entry name" value="CAP_N-CM"/>
    <property type="match status" value="1"/>
</dbReference>
<feature type="region of interest" description="Disordered" evidence="1">
    <location>
        <begin position="42"/>
        <end position="63"/>
    </location>
</feature>
<proteinExistence type="predicted"/>
<reference evidence="2 3" key="1">
    <citation type="submission" date="2024-05" db="EMBL/GenBank/DDBJ databases">
        <authorList>
            <person name="Wallberg A."/>
        </authorList>
    </citation>
    <scope>NUCLEOTIDE SEQUENCE [LARGE SCALE GENOMIC DNA]</scope>
</reference>
<dbReference type="EMBL" id="CAXKWB010097235">
    <property type="protein sequence ID" value="CAL4221296.1"/>
    <property type="molecule type" value="Genomic_DNA"/>
</dbReference>
<comment type="caution">
    <text evidence="2">The sequence shown here is derived from an EMBL/GenBank/DDBJ whole genome shotgun (WGS) entry which is preliminary data.</text>
</comment>
<feature type="region of interest" description="Disordered" evidence="1">
    <location>
        <begin position="1"/>
        <end position="24"/>
    </location>
</feature>
<gene>
    <name evidence="2" type="ORF">MNOR_LOCUS39120</name>
</gene>
<name>A0AAV2SPV5_MEGNR</name>
<dbReference type="AlphaFoldDB" id="A0AAV2SPV5"/>
<sequence length="204" mass="21542">MGTVCSCSNDGDSSVEKDIGTDDVNSSKVELIDEQMRQESLQTPTKANCSHTNHTNVDGNNKSLINQSSSTVIENSKNHINNVKNVEYNEVNGHVPEGKLSSVSPMGVGDNENFVVKVSSTPATILIPEDLTLVNLAPLIKQAQDLVANATALSPEDEDLVANMTTELASLVSRLEQAVIRLEKAGGPGTANRVAQGSAPSSSQ</sequence>
<dbReference type="InterPro" id="IPR013992">
    <property type="entry name" value="Adenylate_cyclase-assoc_CAP_N"/>
</dbReference>
<dbReference type="InterPro" id="IPR018106">
    <property type="entry name" value="CAP_CS_N"/>
</dbReference>
<feature type="compositionally biased region" description="Polar residues" evidence="1">
    <location>
        <begin position="1"/>
        <end position="12"/>
    </location>
</feature>
<dbReference type="PROSITE" id="PS01088">
    <property type="entry name" value="CAP_1"/>
    <property type="match status" value="1"/>
</dbReference>
<dbReference type="GO" id="GO:0003779">
    <property type="term" value="F:actin binding"/>
    <property type="evidence" value="ECO:0007669"/>
    <property type="project" value="InterPro"/>
</dbReference>
<feature type="non-terminal residue" evidence="2">
    <location>
        <position position="204"/>
    </location>
</feature>
<evidence type="ECO:0000256" key="1">
    <source>
        <dbReference type="SAM" id="MobiDB-lite"/>
    </source>
</evidence>
<keyword evidence="3" id="KW-1185">Reference proteome</keyword>
<accession>A0AAV2SPV5</accession>
<evidence type="ECO:0000313" key="2">
    <source>
        <dbReference type="EMBL" id="CAL4221296.1"/>
    </source>
</evidence>
<dbReference type="Proteomes" id="UP001497623">
    <property type="component" value="Unassembled WGS sequence"/>
</dbReference>
<evidence type="ECO:0000313" key="3">
    <source>
        <dbReference type="Proteomes" id="UP001497623"/>
    </source>
</evidence>
<organism evidence="2 3">
    <name type="scientific">Meganyctiphanes norvegica</name>
    <name type="common">Northern krill</name>
    <name type="synonym">Thysanopoda norvegica</name>
    <dbReference type="NCBI Taxonomy" id="48144"/>
    <lineage>
        <taxon>Eukaryota</taxon>
        <taxon>Metazoa</taxon>
        <taxon>Ecdysozoa</taxon>
        <taxon>Arthropoda</taxon>
        <taxon>Crustacea</taxon>
        <taxon>Multicrustacea</taxon>
        <taxon>Malacostraca</taxon>
        <taxon>Eumalacostraca</taxon>
        <taxon>Eucarida</taxon>
        <taxon>Euphausiacea</taxon>
        <taxon>Euphausiidae</taxon>
        <taxon>Meganyctiphanes</taxon>
    </lineage>
</organism>
<dbReference type="GO" id="GO:0007010">
    <property type="term" value="P:cytoskeleton organization"/>
    <property type="evidence" value="ECO:0007669"/>
    <property type="project" value="InterPro"/>
</dbReference>
<protein>
    <submittedName>
        <fullName evidence="2">Uncharacterized protein</fullName>
    </submittedName>
</protein>